<keyword evidence="4" id="KW-0067">ATP-binding</keyword>
<dbReference type="GO" id="GO:0005524">
    <property type="term" value="F:ATP binding"/>
    <property type="evidence" value="ECO:0007669"/>
    <property type="project" value="UniProtKB-KW"/>
</dbReference>
<dbReference type="SUPFAM" id="SSF56112">
    <property type="entry name" value="Protein kinase-like (PK-like)"/>
    <property type="match status" value="1"/>
</dbReference>
<sequence length="574" mass="62458">MSSSPGLLQPNTRFRDRYQVLRVIKSGGMGAVYEVLDHVTAARRALKVMLPSLLDSEELRARFALEARITGIIESDHIVRTSDAGVDDETGTPFIVMELLRGEELGSLLKKRGALPPDDVALYLFQAALALDKTHAANIIHRDLKPDNLFVTIRDDGSPCVKILDFGIAKVIEHHHASTLTRQMLGTPVYMSPEQIRAERNVSPRADIYALGHVAYTLLVGESYWTPESETIPSPYLLAAELLRGPTEAPVARAARRRAAGLPSGFDGWFFKATALKPDDRFERASIAVNALADALGVALPRASRVVLLPDHPLTPPPDYPPGPSPTAPTLPSQPGAPGRFADVPTVTVPEMSARPTPTPASHPPPMSHPPPTSRHPPTSHHPPARPFSAPPPRSASPPLSAPPPPLQLGVETWPRSPSTPSTPPSRTSPSAGQPSRKSDPIGRRERGSQRRFQVRPDAATGILHVKVWGFWDVEEGKAYLDEFRQKASTLLGLGKPWYVLADIADFPPQRPDVSPYVEQTMAYAVEHDMRKAANLVNSALSKMQISRLSAAMGLPEYSFFTAEADAIAWLLRG</sequence>
<dbReference type="RefSeq" id="WP_129353046.1">
    <property type="nucleotide sequence ID" value="NZ_CP012670.1"/>
</dbReference>
<dbReference type="GO" id="GO:0004674">
    <property type="term" value="F:protein serine/threonine kinase activity"/>
    <property type="evidence" value="ECO:0007669"/>
    <property type="project" value="TreeGrafter"/>
</dbReference>
<dbReference type="EMBL" id="CP012670">
    <property type="protein sequence ID" value="AUX25853.1"/>
    <property type="molecule type" value="Genomic_DNA"/>
</dbReference>
<feature type="compositionally biased region" description="Pro residues" evidence="5">
    <location>
        <begin position="385"/>
        <end position="407"/>
    </location>
</feature>
<evidence type="ECO:0000256" key="3">
    <source>
        <dbReference type="ARBA" id="ARBA00022777"/>
    </source>
</evidence>
<evidence type="ECO:0000313" key="7">
    <source>
        <dbReference type="EMBL" id="AUX25853.1"/>
    </source>
</evidence>
<evidence type="ECO:0000256" key="2">
    <source>
        <dbReference type="ARBA" id="ARBA00022741"/>
    </source>
</evidence>
<dbReference type="Gene3D" id="3.30.200.20">
    <property type="entry name" value="Phosphorylase Kinase, domain 1"/>
    <property type="match status" value="1"/>
</dbReference>
<feature type="compositionally biased region" description="Low complexity" evidence="5">
    <location>
        <begin position="415"/>
        <end position="431"/>
    </location>
</feature>
<evidence type="ECO:0000313" key="8">
    <source>
        <dbReference type="Proteomes" id="UP000295781"/>
    </source>
</evidence>
<evidence type="ECO:0000256" key="5">
    <source>
        <dbReference type="SAM" id="MobiDB-lite"/>
    </source>
</evidence>
<dbReference type="Pfam" id="PF00069">
    <property type="entry name" value="Pkinase"/>
    <property type="match status" value="1"/>
</dbReference>
<dbReference type="PANTHER" id="PTHR43289:SF6">
    <property type="entry name" value="SERINE_THREONINE-PROTEIN KINASE NEKL-3"/>
    <property type="match status" value="1"/>
</dbReference>
<accession>A0A4P2Q9U3</accession>
<dbReference type="SMART" id="SM00220">
    <property type="entry name" value="S_TKc"/>
    <property type="match status" value="1"/>
</dbReference>
<dbReference type="CDD" id="cd14014">
    <property type="entry name" value="STKc_PknB_like"/>
    <property type="match status" value="1"/>
</dbReference>
<dbReference type="InterPro" id="IPR008271">
    <property type="entry name" value="Ser/Thr_kinase_AS"/>
</dbReference>
<dbReference type="PANTHER" id="PTHR43289">
    <property type="entry name" value="MITOGEN-ACTIVATED PROTEIN KINASE KINASE KINASE 20-RELATED"/>
    <property type="match status" value="1"/>
</dbReference>
<feature type="region of interest" description="Disordered" evidence="5">
    <location>
        <begin position="310"/>
        <end position="455"/>
    </location>
</feature>
<keyword evidence="2" id="KW-0547">Nucleotide-binding</keyword>
<dbReference type="AlphaFoldDB" id="A0A4P2Q9U3"/>
<organism evidence="7 8">
    <name type="scientific">Sorangium cellulosum</name>
    <name type="common">Polyangium cellulosum</name>
    <dbReference type="NCBI Taxonomy" id="56"/>
    <lineage>
        <taxon>Bacteria</taxon>
        <taxon>Pseudomonadati</taxon>
        <taxon>Myxococcota</taxon>
        <taxon>Polyangia</taxon>
        <taxon>Polyangiales</taxon>
        <taxon>Polyangiaceae</taxon>
        <taxon>Sorangium</taxon>
    </lineage>
</organism>
<dbReference type="OrthoDB" id="9801841at2"/>
<reference evidence="7 8" key="1">
    <citation type="submission" date="2015-09" db="EMBL/GenBank/DDBJ databases">
        <title>Sorangium comparison.</title>
        <authorList>
            <person name="Zaburannyi N."/>
            <person name="Bunk B."/>
            <person name="Overmann J."/>
            <person name="Mueller R."/>
        </authorList>
    </citation>
    <scope>NUCLEOTIDE SEQUENCE [LARGE SCALE GENOMIC DNA]</scope>
    <source>
        <strain evidence="7 8">So ceGT47</strain>
    </source>
</reference>
<dbReference type="PROSITE" id="PS00108">
    <property type="entry name" value="PROTEIN_KINASE_ST"/>
    <property type="match status" value="1"/>
</dbReference>
<evidence type="ECO:0000259" key="6">
    <source>
        <dbReference type="PROSITE" id="PS50011"/>
    </source>
</evidence>
<gene>
    <name evidence="7" type="ORF">SOCEGT47_064060</name>
</gene>
<feature type="compositionally biased region" description="Pro residues" evidence="5">
    <location>
        <begin position="313"/>
        <end position="329"/>
    </location>
</feature>
<dbReference type="Proteomes" id="UP000295781">
    <property type="component" value="Chromosome"/>
</dbReference>
<name>A0A4P2Q9U3_SORCE</name>
<dbReference type="Gene3D" id="1.10.510.10">
    <property type="entry name" value="Transferase(Phosphotransferase) domain 1"/>
    <property type="match status" value="1"/>
</dbReference>
<feature type="domain" description="Protein kinase" evidence="6">
    <location>
        <begin position="18"/>
        <end position="293"/>
    </location>
</feature>
<feature type="compositionally biased region" description="Pro residues" evidence="5">
    <location>
        <begin position="357"/>
        <end position="375"/>
    </location>
</feature>
<keyword evidence="1" id="KW-0808">Transferase</keyword>
<evidence type="ECO:0000256" key="1">
    <source>
        <dbReference type="ARBA" id="ARBA00022679"/>
    </source>
</evidence>
<dbReference type="InterPro" id="IPR011009">
    <property type="entry name" value="Kinase-like_dom_sf"/>
</dbReference>
<keyword evidence="3" id="KW-0418">Kinase</keyword>
<proteinExistence type="predicted"/>
<dbReference type="InterPro" id="IPR000719">
    <property type="entry name" value="Prot_kinase_dom"/>
</dbReference>
<dbReference type="PROSITE" id="PS50011">
    <property type="entry name" value="PROTEIN_KINASE_DOM"/>
    <property type="match status" value="1"/>
</dbReference>
<protein>
    <recommendedName>
        <fullName evidence="6">Protein kinase domain-containing protein</fullName>
    </recommendedName>
</protein>
<evidence type="ECO:0000256" key="4">
    <source>
        <dbReference type="ARBA" id="ARBA00022840"/>
    </source>
</evidence>
<feature type="compositionally biased region" description="Basic and acidic residues" evidence="5">
    <location>
        <begin position="437"/>
        <end position="449"/>
    </location>
</feature>